<feature type="compositionally biased region" description="Low complexity" evidence="1">
    <location>
        <begin position="540"/>
        <end position="564"/>
    </location>
</feature>
<evidence type="ECO:0000313" key="3">
    <source>
        <dbReference type="EMBL" id="TWT55616.1"/>
    </source>
</evidence>
<feature type="region of interest" description="Disordered" evidence="1">
    <location>
        <begin position="531"/>
        <end position="678"/>
    </location>
</feature>
<feature type="domain" description="DUF4340" evidence="2">
    <location>
        <begin position="80"/>
        <end position="278"/>
    </location>
</feature>
<feature type="compositionally biased region" description="Basic and acidic residues" evidence="1">
    <location>
        <begin position="567"/>
        <end position="584"/>
    </location>
</feature>
<dbReference type="RefSeq" id="WP_197441136.1">
    <property type="nucleotide sequence ID" value="NZ_SIHI01000003.1"/>
</dbReference>
<dbReference type="Pfam" id="PF14238">
    <property type="entry name" value="DUF4340"/>
    <property type="match status" value="1"/>
</dbReference>
<feature type="compositionally biased region" description="Polar residues" evidence="1">
    <location>
        <begin position="625"/>
        <end position="641"/>
    </location>
</feature>
<dbReference type="Proteomes" id="UP000317243">
    <property type="component" value="Unassembled WGS sequence"/>
</dbReference>
<name>A0A5C5WY60_9PLAN</name>
<dbReference type="AlphaFoldDB" id="A0A5C5WY60"/>
<dbReference type="EMBL" id="SIHI01000003">
    <property type="protein sequence ID" value="TWT55616.1"/>
    <property type="molecule type" value="Genomic_DNA"/>
</dbReference>
<evidence type="ECO:0000259" key="2">
    <source>
        <dbReference type="Pfam" id="PF14238"/>
    </source>
</evidence>
<dbReference type="InterPro" id="IPR025641">
    <property type="entry name" value="DUF4340"/>
</dbReference>
<feature type="compositionally biased region" description="Basic and acidic residues" evidence="1">
    <location>
        <begin position="347"/>
        <end position="361"/>
    </location>
</feature>
<feature type="compositionally biased region" description="Acidic residues" evidence="1">
    <location>
        <begin position="659"/>
        <end position="678"/>
    </location>
</feature>
<evidence type="ECO:0000313" key="4">
    <source>
        <dbReference type="Proteomes" id="UP000317243"/>
    </source>
</evidence>
<comment type="caution">
    <text evidence="3">The sequence shown here is derived from an EMBL/GenBank/DDBJ whole genome shotgun (WGS) entry which is preliminary data.</text>
</comment>
<feature type="compositionally biased region" description="Acidic residues" evidence="1">
    <location>
        <begin position="434"/>
        <end position="459"/>
    </location>
</feature>
<keyword evidence="4" id="KW-1185">Reference proteome</keyword>
<feature type="compositionally biased region" description="Low complexity" evidence="1">
    <location>
        <begin position="644"/>
        <end position="658"/>
    </location>
</feature>
<reference evidence="3 4" key="1">
    <citation type="submission" date="2019-02" db="EMBL/GenBank/DDBJ databases">
        <title>Deep-cultivation of Planctomycetes and their phenomic and genomic characterization uncovers novel biology.</title>
        <authorList>
            <person name="Wiegand S."/>
            <person name="Jogler M."/>
            <person name="Boedeker C."/>
            <person name="Pinto D."/>
            <person name="Vollmers J."/>
            <person name="Rivas-Marin E."/>
            <person name="Kohn T."/>
            <person name="Peeters S.H."/>
            <person name="Heuer A."/>
            <person name="Rast P."/>
            <person name="Oberbeckmann S."/>
            <person name="Bunk B."/>
            <person name="Jeske O."/>
            <person name="Meyerdierks A."/>
            <person name="Storesund J.E."/>
            <person name="Kallscheuer N."/>
            <person name="Luecker S."/>
            <person name="Lage O.M."/>
            <person name="Pohl T."/>
            <person name="Merkel B.J."/>
            <person name="Hornburger P."/>
            <person name="Mueller R.-W."/>
            <person name="Bruemmer F."/>
            <person name="Labrenz M."/>
            <person name="Spormann A.M."/>
            <person name="Op Den Camp H."/>
            <person name="Overmann J."/>
            <person name="Amann R."/>
            <person name="Jetten M.S.M."/>
            <person name="Mascher T."/>
            <person name="Medema M.H."/>
            <person name="Devos D.P."/>
            <person name="Kaster A.-K."/>
            <person name="Ovreas L."/>
            <person name="Rohde M."/>
            <person name="Galperin M.Y."/>
            <person name="Jogler C."/>
        </authorList>
    </citation>
    <scope>NUCLEOTIDE SEQUENCE [LARGE SCALE GENOMIC DNA]</scope>
    <source>
        <strain evidence="3 4">KOR42</strain>
    </source>
</reference>
<organism evidence="3 4">
    <name type="scientific">Thalassoglobus neptunius</name>
    <dbReference type="NCBI Taxonomy" id="1938619"/>
    <lineage>
        <taxon>Bacteria</taxon>
        <taxon>Pseudomonadati</taxon>
        <taxon>Planctomycetota</taxon>
        <taxon>Planctomycetia</taxon>
        <taxon>Planctomycetales</taxon>
        <taxon>Planctomycetaceae</taxon>
        <taxon>Thalassoglobus</taxon>
    </lineage>
</organism>
<feature type="region of interest" description="Disordered" evidence="1">
    <location>
        <begin position="346"/>
        <end position="469"/>
    </location>
</feature>
<sequence>MSQSVKTLVFAGVALLSLGVGFATHRIYKPADLEGFSDVGMEFFPEFTDPNAVTGLRVASFNEETGQTDLFSVQFKDGTWRIPSHHDYPADGEDQLSTTAASMIGVERQALVERTKAAHKRYRLLDPLEQEDSSSEGFGDRITLTKGEEVVADFIVGMPVEGQENTYYVRAAGEDRFYTANLGEFEISTKFSDWILKDILDIDRNNVNELIVDRYQVDEARGVVVQGDRLILNRDGAEADWQLEGLDGATEELNATNINEMLLALDDLSIVGVRKKPDGISADLKAEEGVSITAFDMLDLQDKGFFIDQRQGRILSNEGEVLVGTNDGVLYVLRFGEEFTGTDVDIEVGKKAGEGEDSKESSDEEESSEESSDEKEEDEEAGSETEETSDDLTKSRYLFVTAQFDPALLGEKPTPPVKPEPPAQEADAEKSEDAAADSESDAEGDANAEQSEDDNESNDEASKAQKEYKAALARYEEDQEVYEIALRDYEEKLKAGEERVVDLNHRCADWYYVIGADVFDRMKLNRTDLVEAKEVEESNAAETAPETTTPAEPEMTKPETPQESTPEETKSEPEASKPEAETAKPEAASESEAEAKDSPPAEDAQDESADSERPPQPDLPEESPKNSNEGNSSEEPASTEPTADESGASESSESTGESSSEEGTNESEAENSESDSDS</sequence>
<proteinExistence type="predicted"/>
<feature type="compositionally biased region" description="Basic and acidic residues" evidence="1">
    <location>
        <begin position="460"/>
        <end position="469"/>
    </location>
</feature>
<feature type="compositionally biased region" description="Pro residues" evidence="1">
    <location>
        <begin position="413"/>
        <end position="422"/>
    </location>
</feature>
<evidence type="ECO:0000256" key="1">
    <source>
        <dbReference type="SAM" id="MobiDB-lite"/>
    </source>
</evidence>
<accession>A0A5C5WY60</accession>
<gene>
    <name evidence="3" type="ORF">KOR42_27430</name>
</gene>
<feature type="compositionally biased region" description="Acidic residues" evidence="1">
    <location>
        <begin position="362"/>
        <end position="390"/>
    </location>
</feature>
<protein>
    <recommendedName>
        <fullName evidence="2">DUF4340 domain-containing protein</fullName>
    </recommendedName>
</protein>